<evidence type="ECO:0000313" key="2">
    <source>
        <dbReference type="Proteomes" id="UP000829196"/>
    </source>
</evidence>
<name>A0A8T3AHN0_DENNO</name>
<protein>
    <submittedName>
        <fullName evidence="1">Uncharacterized protein</fullName>
    </submittedName>
</protein>
<dbReference type="Proteomes" id="UP000829196">
    <property type="component" value="Unassembled WGS sequence"/>
</dbReference>
<dbReference type="AlphaFoldDB" id="A0A8T3AHN0"/>
<dbReference type="SMR" id="A0A8T3AHN0"/>
<dbReference type="OrthoDB" id="784965at2759"/>
<proteinExistence type="predicted"/>
<sequence length="85" mass="9626">MKGELAIEVVIERSFARQSGDAWRTVLDACLSVMHLIDTRRSIPYGIKQVGRLLGISCSFEQSVQVIVMQYSVYKCSASVYFFEN</sequence>
<reference evidence="1" key="1">
    <citation type="journal article" date="2022" name="Front. Genet.">
        <title>Chromosome-Scale Assembly of the Dendrobium nobile Genome Provides Insights Into the Molecular Mechanism of the Biosynthesis of the Medicinal Active Ingredient of Dendrobium.</title>
        <authorList>
            <person name="Xu Q."/>
            <person name="Niu S.-C."/>
            <person name="Li K.-L."/>
            <person name="Zheng P.-J."/>
            <person name="Zhang X.-J."/>
            <person name="Jia Y."/>
            <person name="Liu Y."/>
            <person name="Niu Y.-X."/>
            <person name="Yu L.-H."/>
            <person name="Chen D.-F."/>
            <person name="Zhang G.-Q."/>
        </authorList>
    </citation>
    <scope>NUCLEOTIDE SEQUENCE</scope>
    <source>
        <tissue evidence="1">Leaf</tissue>
    </source>
</reference>
<keyword evidence="2" id="KW-1185">Reference proteome</keyword>
<accession>A0A8T3AHN0</accession>
<comment type="caution">
    <text evidence="1">The sequence shown here is derived from an EMBL/GenBank/DDBJ whole genome shotgun (WGS) entry which is preliminary data.</text>
</comment>
<dbReference type="EMBL" id="JAGYWB010000016">
    <property type="protein sequence ID" value="KAI0495693.1"/>
    <property type="molecule type" value="Genomic_DNA"/>
</dbReference>
<evidence type="ECO:0000313" key="1">
    <source>
        <dbReference type="EMBL" id="KAI0495693.1"/>
    </source>
</evidence>
<gene>
    <name evidence="1" type="ORF">KFK09_021996</name>
</gene>
<organism evidence="1 2">
    <name type="scientific">Dendrobium nobile</name>
    <name type="common">Orchid</name>
    <dbReference type="NCBI Taxonomy" id="94219"/>
    <lineage>
        <taxon>Eukaryota</taxon>
        <taxon>Viridiplantae</taxon>
        <taxon>Streptophyta</taxon>
        <taxon>Embryophyta</taxon>
        <taxon>Tracheophyta</taxon>
        <taxon>Spermatophyta</taxon>
        <taxon>Magnoliopsida</taxon>
        <taxon>Liliopsida</taxon>
        <taxon>Asparagales</taxon>
        <taxon>Orchidaceae</taxon>
        <taxon>Epidendroideae</taxon>
        <taxon>Malaxideae</taxon>
        <taxon>Dendrobiinae</taxon>
        <taxon>Dendrobium</taxon>
    </lineage>
</organism>